<feature type="compositionally biased region" description="Polar residues" evidence="1">
    <location>
        <begin position="271"/>
        <end position="287"/>
    </location>
</feature>
<sequence>MSKRTMYTNITPLPRQVTRQIAVDELHNHGVMIKLNPLVINFERTTPHNNAPADEYHCIWYEITDRVSYLPGVKGLVKYKACFFDRPIGLQTHCYAPAGLDIKAKWSVGGNMPGEPREARELGVDTPRDGLYLREEVDMRCNIMLTGFVKKNLKNAHKVLVDRLLKKVEFVEEGHYQQSMHSPSVRSSVTTPPITPATQQPMYLPQRSDGSVIDDAYKYGGSPPSLTLSTEPQHYPQYSPNNDPARYSRPPPHYWQSPDQKGGDWKMAPPSQRSSYLQDPSRPQSETLFAAELPGSSVAMPAELYSPPSSNPSASPSIPHEKEMEQGYRMAGT</sequence>
<dbReference type="AlphaFoldDB" id="A0A8H7ASN0"/>
<dbReference type="Proteomes" id="UP000606974">
    <property type="component" value="Unassembled WGS sequence"/>
</dbReference>
<proteinExistence type="predicted"/>
<evidence type="ECO:0000256" key="1">
    <source>
        <dbReference type="SAM" id="MobiDB-lite"/>
    </source>
</evidence>
<dbReference type="PANTHER" id="PTHR38117">
    <property type="entry name" value="NACHT AND WD40 DOMAIN PROTEIN"/>
    <property type="match status" value="1"/>
</dbReference>
<evidence type="ECO:0000259" key="2">
    <source>
        <dbReference type="Pfam" id="PF23155"/>
    </source>
</evidence>
<feature type="compositionally biased region" description="Low complexity" evidence="1">
    <location>
        <begin position="306"/>
        <end position="318"/>
    </location>
</feature>
<feature type="compositionally biased region" description="Low complexity" evidence="1">
    <location>
        <begin position="182"/>
        <end position="201"/>
    </location>
</feature>
<gene>
    <name evidence="3" type="ORF">GJ744_008923</name>
</gene>
<keyword evidence="4" id="KW-1185">Reference proteome</keyword>
<organism evidence="3 4">
    <name type="scientific">Endocarpon pusillum</name>
    <dbReference type="NCBI Taxonomy" id="364733"/>
    <lineage>
        <taxon>Eukaryota</taxon>
        <taxon>Fungi</taxon>
        <taxon>Dikarya</taxon>
        <taxon>Ascomycota</taxon>
        <taxon>Pezizomycotina</taxon>
        <taxon>Eurotiomycetes</taxon>
        <taxon>Chaetothyriomycetidae</taxon>
        <taxon>Verrucariales</taxon>
        <taxon>Verrucariaceae</taxon>
        <taxon>Endocarpon</taxon>
    </lineage>
</organism>
<dbReference type="Pfam" id="PF23155">
    <property type="entry name" value="DUF7053"/>
    <property type="match status" value="1"/>
</dbReference>
<name>A0A8H7ASN0_9EURO</name>
<evidence type="ECO:0000313" key="4">
    <source>
        <dbReference type="Proteomes" id="UP000606974"/>
    </source>
</evidence>
<comment type="caution">
    <text evidence="3">The sequence shown here is derived from an EMBL/GenBank/DDBJ whole genome shotgun (WGS) entry which is preliminary data.</text>
</comment>
<feature type="compositionally biased region" description="Polar residues" evidence="1">
    <location>
        <begin position="224"/>
        <end position="242"/>
    </location>
</feature>
<dbReference type="OrthoDB" id="5078320at2759"/>
<dbReference type="InterPro" id="IPR055481">
    <property type="entry name" value="DUF7053"/>
</dbReference>
<dbReference type="PANTHER" id="PTHR38117:SF2">
    <property type="entry name" value="NACHT AND WD40 DOMAIN PROTEIN"/>
    <property type="match status" value="1"/>
</dbReference>
<feature type="region of interest" description="Disordered" evidence="1">
    <location>
        <begin position="176"/>
        <end position="333"/>
    </location>
</feature>
<dbReference type="EMBL" id="JAACFV010000005">
    <property type="protein sequence ID" value="KAF7513629.1"/>
    <property type="molecule type" value="Genomic_DNA"/>
</dbReference>
<accession>A0A8H7ASN0</accession>
<protein>
    <recommendedName>
        <fullName evidence="2">DUF7053 domain-containing protein</fullName>
    </recommendedName>
</protein>
<feature type="domain" description="DUF7053" evidence="2">
    <location>
        <begin position="2"/>
        <end position="169"/>
    </location>
</feature>
<evidence type="ECO:0000313" key="3">
    <source>
        <dbReference type="EMBL" id="KAF7513629.1"/>
    </source>
</evidence>
<reference evidence="3" key="1">
    <citation type="submission" date="2020-02" db="EMBL/GenBank/DDBJ databases">
        <authorList>
            <person name="Palmer J.M."/>
        </authorList>
    </citation>
    <scope>NUCLEOTIDE SEQUENCE</scope>
    <source>
        <strain evidence="3">EPUS1.4</strain>
        <tissue evidence="3">Thallus</tissue>
    </source>
</reference>